<proteinExistence type="predicted"/>
<dbReference type="OrthoDB" id="273614at2"/>
<dbReference type="PANTHER" id="PTHR13947">
    <property type="entry name" value="GNAT FAMILY N-ACETYLTRANSFERASE"/>
    <property type="match status" value="1"/>
</dbReference>
<keyword evidence="4" id="KW-1185">Reference proteome</keyword>
<reference evidence="3 4" key="1">
    <citation type="submission" date="2016-06" db="EMBL/GenBank/DDBJ databases">
        <title>Genome sequencing of Cryobacterium arcticum PAMC 27867.</title>
        <authorList>
            <person name="Lee J."/>
            <person name="Kim O.-S."/>
        </authorList>
    </citation>
    <scope>NUCLEOTIDE SEQUENCE [LARGE SCALE GENOMIC DNA]</scope>
    <source>
        <strain evidence="3 4">PAMC 27867</strain>
    </source>
</reference>
<dbReference type="CDD" id="cd04301">
    <property type="entry name" value="NAT_SF"/>
    <property type="match status" value="1"/>
</dbReference>
<dbReference type="AlphaFoldDB" id="A0A1B1BKI7"/>
<dbReference type="PROSITE" id="PS51186">
    <property type="entry name" value="GNAT"/>
    <property type="match status" value="1"/>
</dbReference>
<sequence length="199" mass="20527">MSGPVVGAVLVRAAAPHEFDRVADLVELGFRNGPYGHFPVSAARTALVRDSAGRAAAGALLVAVDEGSSDVGSPDQRGADVPGVSLLGTASLLRAGEAGSRLAQAGEAELRLIAVDPGARGRGIGETLVRAALDEATRWGVDAVVLDTGSLNLPAQRLYERVGFQRHYDRTPDGLGGPGTPDEIAPFVYSFALHPLPTV</sequence>
<dbReference type="EMBL" id="CP016282">
    <property type="protein sequence ID" value="ANP73157.1"/>
    <property type="molecule type" value="Genomic_DNA"/>
</dbReference>
<dbReference type="Proteomes" id="UP000092582">
    <property type="component" value="Chromosome 1"/>
</dbReference>
<dbReference type="InterPro" id="IPR000182">
    <property type="entry name" value="GNAT_dom"/>
</dbReference>
<dbReference type="Pfam" id="PF00583">
    <property type="entry name" value="Acetyltransf_1"/>
    <property type="match status" value="1"/>
</dbReference>
<dbReference type="Gene3D" id="3.40.630.30">
    <property type="match status" value="1"/>
</dbReference>
<evidence type="ECO:0000313" key="3">
    <source>
        <dbReference type="EMBL" id="ANP73157.1"/>
    </source>
</evidence>
<evidence type="ECO:0000256" key="1">
    <source>
        <dbReference type="ARBA" id="ARBA00022679"/>
    </source>
</evidence>
<dbReference type="InterPro" id="IPR016181">
    <property type="entry name" value="Acyl_CoA_acyltransferase"/>
</dbReference>
<dbReference type="RefSeq" id="WP_066596355.1">
    <property type="nucleotide sequence ID" value="NZ_CP016282.1"/>
</dbReference>
<gene>
    <name evidence="3" type="ORF">PA27867_2205</name>
</gene>
<evidence type="ECO:0000259" key="2">
    <source>
        <dbReference type="PROSITE" id="PS51186"/>
    </source>
</evidence>
<organism evidence="3 4">
    <name type="scientific">Cryobacterium arcticum</name>
    <dbReference type="NCBI Taxonomy" id="670052"/>
    <lineage>
        <taxon>Bacteria</taxon>
        <taxon>Bacillati</taxon>
        <taxon>Actinomycetota</taxon>
        <taxon>Actinomycetes</taxon>
        <taxon>Micrococcales</taxon>
        <taxon>Microbacteriaceae</taxon>
        <taxon>Cryobacterium</taxon>
    </lineage>
</organism>
<feature type="domain" description="N-acetyltransferase" evidence="2">
    <location>
        <begin position="9"/>
        <end position="194"/>
    </location>
</feature>
<dbReference type="PANTHER" id="PTHR13947:SF37">
    <property type="entry name" value="LD18367P"/>
    <property type="match status" value="1"/>
</dbReference>
<keyword evidence="1 3" id="KW-0808">Transferase</keyword>
<dbReference type="KEGG" id="cart:PA27867_2205"/>
<accession>A0A1B1BKI7</accession>
<dbReference type="InterPro" id="IPR050769">
    <property type="entry name" value="NAT_camello-type"/>
</dbReference>
<dbReference type="SUPFAM" id="SSF55729">
    <property type="entry name" value="Acyl-CoA N-acyltransferases (Nat)"/>
    <property type="match status" value="1"/>
</dbReference>
<evidence type="ECO:0000313" key="4">
    <source>
        <dbReference type="Proteomes" id="UP000092582"/>
    </source>
</evidence>
<dbReference type="STRING" id="670052.PA27867_2205"/>
<dbReference type="GO" id="GO:0008080">
    <property type="term" value="F:N-acetyltransferase activity"/>
    <property type="evidence" value="ECO:0007669"/>
    <property type="project" value="InterPro"/>
</dbReference>
<name>A0A1B1BKI7_9MICO</name>
<protein>
    <submittedName>
        <fullName evidence="3">Acetyltransferase</fullName>
    </submittedName>
</protein>